<feature type="domain" description="ABC transporter" evidence="13">
    <location>
        <begin position="4"/>
        <end position="239"/>
    </location>
</feature>
<dbReference type="PANTHER" id="PTHR42781:SF1">
    <property type="entry name" value="THIAMINE IMPORT ATP-BINDING PROTEIN THIQ"/>
    <property type="match status" value="1"/>
</dbReference>
<keyword evidence="10" id="KW-0406">Ion transport</keyword>
<dbReference type="RefSeq" id="WP_289268472.1">
    <property type="nucleotide sequence ID" value="NZ_OX365700.1"/>
</dbReference>
<dbReference type="PROSITE" id="PS51866">
    <property type="entry name" value="MOP"/>
    <property type="match status" value="1"/>
</dbReference>
<dbReference type="GO" id="GO:0016887">
    <property type="term" value="F:ATP hydrolysis activity"/>
    <property type="evidence" value="ECO:0007669"/>
    <property type="project" value="InterPro"/>
</dbReference>
<evidence type="ECO:0000256" key="11">
    <source>
        <dbReference type="ARBA" id="ARBA00023136"/>
    </source>
</evidence>
<dbReference type="PROSITE" id="PS00211">
    <property type="entry name" value="ABC_TRANSPORTER_1"/>
    <property type="match status" value="1"/>
</dbReference>
<dbReference type="SUPFAM" id="SSF50331">
    <property type="entry name" value="MOP-like"/>
    <property type="match status" value="1"/>
</dbReference>
<evidence type="ECO:0000259" key="14">
    <source>
        <dbReference type="PROSITE" id="PS51866"/>
    </source>
</evidence>
<proteinExistence type="predicted"/>
<evidence type="ECO:0000256" key="5">
    <source>
        <dbReference type="ARBA" id="ARBA00022519"/>
    </source>
</evidence>
<keyword evidence="3" id="KW-0410">Iron transport</keyword>
<dbReference type="GO" id="GO:0015408">
    <property type="term" value="F:ABC-type ferric iron transporter activity"/>
    <property type="evidence" value="ECO:0007669"/>
    <property type="project" value="InterPro"/>
</dbReference>
<evidence type="ECO:0000256" key="10">
    <source>
        <dbReference type="ARBA" id="ARBA00023065"/>
    </source>
</evidence>
<evidence type="ECO:0000256" key="4">
    <source>
        <dbReference type="ARBA" id="ARBA00022505"/>
    </source>
</evidence>
<evidence type="ECO:0000256" key="8">
    <source>
        <dbReference type="ARBA" id="ARBA00022967"/>
    </source>
</evidence>
<reference evidence="15" key="1">
    <citation type="submission" date="2022-10" db="EMBL/GenBank/DDBJ databases">
        <authorList>
            <person name="Koch H."/>
        </authorList>
    </citation>
    <scope>NUCLEOTIDE SEQUENCE</scope>
    <source>
        <strain evidence="15">DNF</strain>
    </source>
</reference>
<dbReference type="InterPro" id="IPR005116">
    <property type="entry name" value="Transp-assoc_OB_typ1"/>
</dbReference>
<evidence type="ECO:0000256" key="12">
    <source>
        <dbReference type="PROSITE-ProRule" id="PRU01213"/>
    </source>
</evidence>
<dbReference type="EMBL" id="OX365700">
    <property type="protein sequence ID" value="CAI4031563.1"/>
    <property type="molecule type" value="Genomic_DNA"/>
</dbReference>
<evidence type="ECO:0000256" key="7">
    <source>
        <dbReference type="ARBA" id="ARBA00022840"/>
    </source>
</evidence>
<dbReference type="GO" id="GO:0005524">
    <property type="term" value="F:ATP binding"/>
    <property type="evidence" value="ECO:0007669"/>
    <property type="project" value="UniProtKB-KW"/>
</dbReference>
<dbReference type="PANTHER" id="PTHR42781">
    <property type="entry name" value="SPERMIDINE/PUTRESCINE IMPORT ATP-BINDING PROTEIN POTA"/>
    <property type="match status" value="1"/>
</dbReference>
<dbReference type="Pfam" id="PF00005">
    <property type="entry name" value="ABC_tran"/>
    <property type="match status" value="1"/>
</dbReference>
<dbReference type="InterPro" id="IPR008995">
    <property type="entry name" value="Mo/tungstate-bd_C_term_dom"/>
</dbReference>
<evidence type="ECO:0000313" key="16">
    <source>
        <dbReference type="Proteomes" id="UP001179121"/>
    </source>
</evidence>
<dbReference type="FunFam" id="3.40.50.300:FF:000425">
    <property type="entry name" value="Probable ABC transporter, ATP-binding subunit"/>
    <property type="match status" value="1"/>
</dbReference>
<feature type="domain" description="Mop" evidence="14">
    <location>
        <begin position="296"/>
        <end position="360"/>
    </location>
</feature>
<keyword evidence="2" id="KW-1003">Cell membrane</keyword>
<dbReference type="GO" id="GO:0015697">
    <property type="term" value="P:quaternary ammonium group transport"/>
    <property type="evidence" value="ECO:0007669"/>
    <property type="project" value="UniProtKB-ARBA"/>
</dbReference>
<evidence type="ECO:0000259" key="13">
    <source>
        <dbReference type="PROSITE" id="PS50893"/>
    </source>
</evidence>
<name>A0AA86TBQ0_9BACT</name>
<dbReference type="InterPro" id="IPR015853">
    <property type="entry name" value="ABC_transpr_FbpC"/>
</dbReference>
<dbReference type="GO" id="GO:0015689">
    <property type="term" value="P:molybdate ion transport"/>
    <property type="evidence" value="ECO:0007669"/>
    <property type="project" value="InterPro"/>
</dbReference>
<dbReference type="Proteomes" id="UP001179121">
    <property type="component" value="Chromosome"/>
</dbReference>
<evidence type="ECO:0000256" key="3">
    <source>
        <dbReference type="ARBA" id="ARBA00022496"/>
    </source>
</evidence>
<dbReference type="SUPFAM" id="SSF52540">
    <property type="entry name" value="P-loop containing nucleoside triphosphate hydrolases"/>
    <property type="match status" value="1"/>
</dbReference>
<dbReference type="GO" id="GO:0016020">
    <property type="term" value="C:membrane"/>
    <property type="evidence" value="ECO:0007669"/>
    <property type="project" value="InterPro"/>
</dbReference>
<keyword evidence="11" id="KW-0472">Membrane</keyword>
<keyword evidence="6" id="KW-0547">Nucleotide-binding</keyword>
<keyword evidence="4 12" id="KW-0500">Molybdenum</keyword>
<keyword evidence="5" id="KW-0997">Cell inner membrane</keyword>
<protein>
    <submittedName>
        <fullName evidence="15">Molybdate/tungstate import ATP-binding protein WtpC</fullName>
    </submittedName>
</protein>
<dbReference type="AlphaFoldDB" id="A0AA86TBQ0"/>
<evidence type="ECO:0000256" key="6">
    <source>
        <dbReference type="ARBA" id="ARBA00022741"/>
    </source>
</evidence>
<keyword evidence="1" id="KW-0813">Transport</keyword>
<dbReference type="InterPro" id="IPR027417">
    <property type="entry name" value="P-loop_NTPase"/>
</dbReference>
<evidence type="ECO:0000313" key="15">
    <source>
        <dbReference type="EMBL" id="CAI4031563.1"/>
    </source>
</evidence>
<dbReference type="InterPro" id="IPR017871">
    <property type="entry name" value="ABC_transporter-like_CS"/>
</dbReference>
<accession>A0AA86TBQ0</accession>
<evidence type="ECO:0000256" key="1">
    <source>
        <dbReference type="ARBA" id="ARBA00022448"/>
    </source>
</evidence>
<dbReference type="KEGG" id="nti:DNFV4_01982"/>
<sequence length="361" mass="38970">MAAEISLDFRKIFPNKLTVEARLQIPLHPPSVVILFGPSGSGKTTLLRCLAGLERPDDGTIQFDGERWLDLREGIVRSPQARALGYMSQDYALFPHCTVAGNLAFGLRALSRAERRQRIGETLRLLHIEDLADRRPAQLSGGQQQRVALARAIVRRPRLLLLDEPLSALDAPTRARLCGELRGLLKRLAIPAVVVTHDWAEALSLGDTMVVMNHGRVVQSGTPQEVFTRPLDAEVARVVGVDTVLPGRVVEEAEGLVTVEVDGLRLAAIGSEGLAQDVFVCIRAEDVVLEPAQSGVTSARNHLLGRVTDIQSIGALAKVRIDCGFHLTALVTRSALLDLGLQPGVSVKAAVKAGAVHLISR</sequence>
<evidence type="ECO:0000256" key="2">
    <source>
        <dbReference type="ARBA" id="ARBA00022475"/>
    </source>
</evidence>
<dbReference type="PROSITE" id="PS50893">
    <property type="entry name" value="ABC_TRANSPORTER_2"/>
    <property type="match status" value="1"/>
</dbReference>
<keyword evidence="7 15" id="KW-0067">ATP-binding</keyword>
<dbReference type="Gene3D" id="3.40.50.300">
    <property type="entry name" value="P-loop containing nucleotide triphosphate hydrolases"/>
    <property type="match status" value="1"/>
</dbReference>
<keyword evidence="16" id="KW-1185">Reference proteome</keyword>
<dbReference type="Gene3D" id="2.40.50.100">
    <property type="match status" value="1"/>
</dbReference>
<keyword evidence="9" id="KW-0408">Iron</keyword>
<dbReference type="InterPro" id="IPR050093">
    <property type="entry name" value="ABC_SmlMolc_Importer"/>
</dbReference>
<evidence type="ECO:0000256" key="9">
    <source>
        <dbReference type="ARBA" id="ARBA00023004"/>
    </source>
</evidence>
<dbReference type="Pfam" id="PF03459">
    <property type="entry name" value="TOBE"/>
    <property type="match status" value="1"/>
</dbReference>
<dbReference type="SMART" id="SM00382">
    <property type="entry name" value="AAA"/>
    <property type="match status" value="1"/>
</dbReference>
<dbReference type="InterPro" id="IPR003439">
    <property type="entry name" value="ABC_transporter-like_ATP-bd"/>
</dbReference>
<dbReference type="CDD" id="cd03259">
    <property type="entry name" value="ABC_Carb_Solutes_like"/>
    <property type="match status" value="1"/>
</dbReference>
<keyword evidence="8" id="KW-1278">Translocase</keyword>
<organism evidence="15 16">
    <name type="scientific">Nitrospira tepida</name>
    <dbReference type="NCBI Taxonomy" id="2973512"/>
    <lineage>
        <taxon>Bacteria</taxon>
        <taxon>Pseudomonadati</taxon>
        <taxon>Nitrospirota</taxon>
        <taxon>Nitrospiria</taxon>
        <taxon>Nitrospirales</taxon>
        <taxon>Nitrospiraceae</taxon>
        <taxon>Nitrospira</taxon>
    </lineage>
</organism>
<gene>
    <name evidence="15" type="ORF">DNFV4_01982</name>
</gene>
<dbReference type="InterPro" id="IPR003593">
    <property type="entry name" value="AAA+_ATPase"/>
</dbReference>
<dbReference type="InterPro" id="IPR004606">
    <property type="entry name" value="Mop_domain"/>
</dbReference>